<accession>A0A1N7SQ49</accession>
<protein>
    <submittedName>
        <fullName evidence="1">Uncharacterized protein</fullName>
    </submittedName>
</protein>
<proteinExistence type="predicted"/>
<comment type="caution">
    <text evidence="1">The sequence shown here is derived from an EMBL/GenBank/DDBJ whole genome shotgun (WGS) entry which is preliminary data.</text>
</comment>
<dbReference type="EMBL" id="CYGY02000069">
    <property type="protein sequence ID" value="SIT49557.1"/>
    <property type="molecule type" value="Genomic_DNA"/>
</dbReference>
<evidence type="ECO:0000313" key="2">
    <source>
        <dbReference type="Proteomes" id="UP000195569"/>
    </source>
</evidence>
<name>A0A1N7SQ49_9BURK</name>
<reference evidence="1" key="1">
    <citation type="submission" date="2016-12" db="EMBL/GenBank/DDBJ databases">
        <authorList>
            <person name="Moulin L."/>
        </authorList>
    </citation>
    <scope>NUCLEOTIDE SEQUENCE [LARGE SCALE GENOMIC DNA]</scope>
    <source>
        <strain evidence="1">STM 7183</strain>
    </source>
</reference>
<organism evidence="1 2">
    <name type="scientific">Paraburkholderia piptadeniae</name>
    <dbReference type="NCBI Taxonomy" id="1701573"/>
    <lineage>
        <taxon>Bacteria</taxon>
        <taxon>Pseudomonadati</taxon>
        <taxon>Pseudomonadota</taxon>
        <taxon>Betaproteobacteria</taxon>
        <taxon>Burkholderiales</taxon>
        <taxon>Burkholderiaceae</taxon>
        <taxon>Paraburkholderia</taxon>
    </lineage>
</organism>
<dbReference type="AlphaFoldDB" id="A0A1N7SQ49"/>
<gene>
    <name evidence="1" type="ORF">BN2476_690005</name>
</gene>
<dbReference type="Proteomes" id="UP000195569">
    <property type="component" value="Unassembled WGS sequence"/>
</dbReference>
<evidence type="ECO:0000313" key="1">
    <source>
        <dbReference type="EMBL" id="SIT49557.1"/>
    </source>
</evidence>
<keyword evidence="2" id="KW-1185">Reference proteome</keyword>
<sequence length="76" mass="8326">MTILPSMGSFDAFSTITMHSNACGQWQAANNHQLTETNPIGWDPSATLTPLLRFKAIQKCRRASALPRPLQALATQ</sequence>